<evidence type="ECO:0000256" key="1">
    <source>
        <dbReference type="ARBA" id="ARBA00004141"/>
    </source>
</evidence>
<keyword evidence="12" id="KW-0407">Ion channel</keyword>
<keyword evidence="7" id="KW-0851">Voltage-gated channel</keyword>
<keyword evidence="9 14" id="KW-1133">Transmembrane helix</keyword>
<dbReference type="PROSITE" id="PS00018">
    <property type="entry name" value="EF_HAND_1"/>
    <property type="match status" value="2"/>
</dbReference>
<dbReference type="Gene3D" id="3.30.710.10">
    <property type="entry name" value="Potassium Channel Kv1.1, Chain A"/>
    <property type="match status" value="1"/>
</dbReference>
<dbReference type="SUPFAM" id="SSF47473">
    <property type="entry name" value="EF-hand"/>
    <property type="match status" value="1"/>
</dbReference>
<dbReference type="PRINTS" id="PR01333">
    <property type="entry name" value="2POREKCHANEL"/>
</dbReference>
<evidence type="ECO:0000256" key="14">
    <source>
        <dbReference type="SAM" id="Phobius"/>
    </source>
</evidence>
<evidence type="ECO:0000256" key="4">
    <source>
        <dbReference type="ARBA" id="ARBA00022692"/>
    </source>
</evidence>
<dbReference type="PROSITE" id="PS50222">
    <property type="entry name" value="EF_HAND_2"/>
    <property type="match status" value="2"/>
</dbReference>
<dbReference type="Pfam" id="PF00520">
    <property type="entry name" value="Ion_trans"/>
    <property type="match status" value="1"/>
</dbReference>
<keyword evidence="8" id="KW-0630">Potassium</keyword>
<dbReference type="PANTHER" id="PTHR11537">
    <property type="entry name" value="VOLTAGE-GATED POTASSIUM CHANNEL"/>
    <property type="match status" value="1"/>
</dbReference>
<dbReference type="InterPro" id="IPR027359">
    <property type="entry name" value="Volt_channel_dom_sf"/>
</dbReference>
<dbReference type="Gene3D" id="1.10.287.70">
    <property type="match status" value="1"/>
</dbReference>
<dbReference type="PRINTS" id="PR00169">
    <property type="entry name" value="KCHANNEL"/>
</dbReference>
<dbReference type="SMART" id="SM00054">
    <property type="entry name" value="EFh"/>
    <property type="match status" value="2"/>
</dbReference>
<feature type="transmembrane region" description="Helical" evidence="14">
    <location>
        <begin position="213"/>
        <end position="233"/>
    </location>
</feature>
<gene>
    <name evidence="16" type="ORF">HAND00432_LOCUS16167</name>
</gene>
<feature type="transmembrane region" description="Helical" evidence="14">
    <location>
        <begin position="102"/>
        <end position="124"/>
    </location>
</feature>
<evidence type="ECO:0000256" key="6">
    <source>
        <dbReference type="ARBA" id="ARBA00022837"/>
    </source>
</evidence>
<keyword evidence="3" id="KW-0633">Potassium transport</keyword>
<evidence type="ECO:0000256" key="7">
    <source>
        <dbReference type="ARBA" id="ARBA00022882"/>
    </source>
</evidence>
<evidence type="ECO:0000259" key="15">
    <source>
        <dbReference type="PROSITE" id="PS50222"/>
    </source>
</evidence>
<feature type="domain" description="EF-hand" evidence="15">
    <location>
        <begin position="403"/>
        <end position="438"/>
    </location>
</feature>
<dbReference type="Pfam" id="PF13499">
    <property type="entry name" value="EF-hand_7"/>
    <property type="match status" value="1"/>
</dbReference>
<protein>
    <recommendedName>
        <fullName evidence="15">EF-hand domain-containing protein</fullName>
    </recommendedName>
</protein>
<dbReference type="GO" id="GO:0008076">
    <property type="term" value="C:voltage-gated potassium channel complex"/>
    <property type="evidence" value="ECO:0007669"/>
    <property type="project" value="InterPro"/>
</dbReference>
<evidence type="ECO:0000256" key="5">
    <source>
        <dbReference type="ARBA" id="ARBA00022826"/>
    </source>
</evidence>
<keyword evidence="6" id="KW-0106">Calcium</keyword>
<dbReference type="InterPro" id="IPR005821">
    <property type="entry name" value="Ion_trans_dom"/>
</dbReference>
<feature type="transmembrane region" description="Helical" evidence="14">
    <location>
        <begin position="155"/>
        <end position="173"/>
    </location>
</feature>
<feature type="domain" description="EF-hand" evidence="15">
    <location>
        <begin position="439"/>
        <end position="474"/>
    </location>
</feature>
<organism evidence="16">
    <name type="scientific">Hemiselmis andersenii</name>
    <name type="common">Cryptophyte alga</name>
    <dbReference type="NCBI Taxonomy" id="464988"/>
    <lineage>
        <taxon>Eukaryota</taxon>
        <taxon>Cryptophyceae</taxon>
        <taxon>Cryptomonadales</taxon>
        <taxon>Hemiselmidaceae</taxon>
        <taxon>Hemiselmis</taxon>
    </lineage>
</organism>
<evidence type="ECO:0000256" key="3">
    <source>
        <dbReference type="ARBA" id="ARBA00022538"/>
    </source>
</evidence>
<evidence type="ECO:0000256" key="12">
    <source>
        <dbReference type="ARBA" id="ARBA00023303"/>
    </source>
</evidence>
<accession>A0A6U4X5T0</accession>
<keyword evidence="5" id="KW-0631">Potassium channel</keyword>
<evidence type="ECO:0000256" key="8">
    <source>
        <dbReference type="ARBA" id="ARBA00022958"/>
    </source>
</evidence>
<keyword evidence="4 14" id="KW-0812">Transmembrane</keyword>
<dbReference type="InterPro" id="IPR003131">
    <property type="entry name" value="T1-type_BTB"/>
</dbReference>
<dbReference type="PANTHER" id="PTHR11537:SF254">
    <property type="entry name" value="POTASSIUM VOLTAGE-GATED CHANNEL PROTEIN SHAB"/>
    <property type="match status" value="1"/>
</dbReference>
<dbReference type="GO" id="GO:0051260">
    <property type="term" value="P:protein homooligomerization"/>
    <property type="evidence" value="ECO:0007669"/>
    <property type="project" value="InterPro"/>
</dbReference>
<evidence type="ECO:0000256" key="13">
    <source>
        <dbReference type="SAM" id="MobiDB-lite"/>
    </source>
</evidence>
<feature type="transmembrane region" description="Helical" evidence="14">
    <location>
        <begin position="185"/>
        <end position="207"/>
    </location>
</feature>
<dbReference type="InterPro" id="IPR011333">
    <property type="entry name" value="SKP1/BTB/POZ_sf"/>
</dbReference>
<evidence type="ECO:0000256" key="2">
    <source>
        <dbReference type="ARBA" id="ARBA00022448"/>
    </source>
</evidence>
<dbReference type="InterPro" id="IPR028325">
    <property type="entry name" value="VG_K_chnl"/>
</dbReference>
<dbReference type="GO" id="GO:0005509">
    <property type="term" value="F:calcium ion binding"/>
    <property type="evidence" value="ECO:0007669"/>
    <property type="project" value="InterPro"/>
</dbReference>
<dbReference type="EMBL" id="HBFX01026631">
    <property type="protein sequence ID" value="CAD8963344.1"/>
    <property type="molecule type" value="Transcribed_RNA"/>
</dbReference>
<sequence length="538" mass="59784">MLHSLAQPGGELYEDGAVFIDRDYRCFAAILNYYRTGILEQPSKATDEQWNMELLFFKIENPLFKFPTAAEIELAQLVRGKPKGPSIRSSIWLLWEDPSSSVGAKCIMGLSVILSIVGVIAFVLETEQSFREDSNESYRLLGFTSSDVRWGLKTFEISVVAFFTVEFCIRFYANDKKKEFMRRPMTWCDLVAVCPFYIGLMLDPAVIKGSSSLFVRILTLARVLRVVGLVFKLGKYSHGVRVLATTFKTCVMELSILGVLLFIAVVMISSGIYFCEYVEFPEEGQAPTEFTSISRSMYFSMISVTTIGYGDMTPKTACGEFVACVAGLSGIFVLGLPISIIGVKFQERYDDMLKEVKIHSERERLNKIDAKLQSMKGMKVLANSILGPRPLGAGDLTAQELDTVERRCLAVFKEVDLDESGEIDVDELGIAMKELGMEIPKDVLEVMMQAMDEDGSQTIDQGEFLEFVLKCIVGDVKTLSEYAETRVESTQSEGYIVSRLGSRSSAGKSMDSARSGGPESPKEGRMPASMSPLFTGRQ</sequence>
<dbReference type="InterPro" id="IPR003280">
    <property type="entry name" value="2pore_dom_K_chnl"/>
</dbReference>
<feature type="region of interest" description="Disordered" evidence="13">
    <location>
        <begin position="498"/>
        <end position="538"/>
    </location>
</feature>
<dbReference type="InterPro" id="IPR011992">
    <property type="entry name" value="EF-hand-dom_pair"/>
</dbReference>
<dbReference type="InterPro" id="IPR002048">
    <property type="entry name" value="EF_hand_dom"/>
</dbReference>
<reference evidence="16" key="1">
    <citation type="submission" date="2021-01" db="EMBL/GenBank/DDBJ databases">
        <authorList>
            <person name="Corre E."/>
            <person name="Pelletier E."/>
            <person name="Niang G."/>
            <person name="Scheremetjew M."/>
            <person name="Finn R."/>
            <person name="Kale V."/>
            <person name="Holt S."/>
            <person name="Cochrane G."/>
            <person name="Meng A."/>
            <person name="Brown T."/>
            <person name="Cohen L."/>
        </authorList>
    </citation>
    <scope>NUCLEOTIDE SEQUENCE</scope>
    <source>
        <strain evidence="16">CCMP644</strain>
    </source>
</reference>
<evidence type="ECO:0000256" key="11">
    <source>
        <dbReference type="ARBA" id="ARBA00023136"/>
    </source>
</evidence>
<dbReference type="Pfam" id="PF02214">
    <property type="entry name" value="BTB_2"/>
    <property type="match status" value="1"/>
</dbReference>
<dbReference type="AlphaFoldDB" id="A0A6U4X5T0"/>
<dbReference type="GO" id="GO:0005249">
    <property type="term" value="F:voltage-gated potassium channel activity"/>
    <property type="evidence" value="ECO:0007669"/>
    <property type="project" value="InterPro"/>
</dbReference>
<dbReference type="Gene3D" id="1.10.238.10">
    <property type="entry name" value="EF-hand"/>
    <property type="match status" value="1"/>
</dbReference>
<evidence type="ECO:0000256" key="9">
    <source>
        <dbReference type="ARBA" id="ARBA00022989"/>
    </source>
</evidence>
<dbReference type="GO" id="GO:0001508">
    <property type="term" value="P:action potential"/>
    <property type="evidence" value="ECO:0007669"/>
    <property type="project" value="TreeGrafter"/>
</dbReference>
<name>A0A6U4X5T0_HEMAN</name>
<keyword evidence="2" id="KW-0813">Transport</keyword>
<evidence type="ECO:0000313" key="16">
    <source>
        <dbReference type="EMBL" id="CAD8963344.1"/>
    </source>
</evidence>
<evidence type="ECO:0000256" key="10">
    <source>
        <dbReference type="ARBA" id="ARBA00023065"/>
    </source>
</evidence>
<feature type="transmembrane region" description="Helical" evidence="14">
    <location>
        <begin position="254"/>
        <end position="273"/>
    </location>
</feature>
<dbReference type="Gene3D" id="1.20.120.350">
    <property type="entry name" value="Voltage-gated potassium channels. Chain C"/>
    <property type="match status" value="1"/>
</dbReference>
<dbReference type="SUPFAM" id="SSF81324">
    <property type="entry name" value="Voltage-gated potassium channels"/>
    <property type="match status" value="1"/>
</dbReference>
<dbReference type="SUPFAM" id="SSF54695">
    <property type="entry name" value="POZ domain"/>
    <property type="match status" value="1"/>
</dbReference>
<dbReference type="CDD" id="cd00051">
    <property type="entry name" value="EFh"/>
    <property type="match status" value="1"/>
</dbReference>
<proteinExistence type="predicted"/>
<keyword evidence="10" id="KW-0406">Ion transport</keyword>
<comment type="subcellular location">
    <subcellularLocation>
        <location evidence="1">Membrane</location>
        <topology evidence="1">Multi-pass membrane protein</topology>
    </subcellularLocation>
</comment>
<feature type="transmembrane region" description="Helical" evidence="14">
    <location>
        <begin position="321"/>
        <end position="343"/>
    </location>
</feature>
<dbReference type="InterPro" id="IPR018247">
    <property type="entry name" value="EF_Hand_1_Ca_BS"/>
</dbReference>
<keyword evidence="11 14" id="KW-0472">Membrane</keyword>